<dbReference type="PANTHER" id="PTHR13504:SF38">
    <property type="entry name" value="FIDO DOMAIN-CONTAINING PROTEIN"/>
    <property type="match status" value="1"/>
</dbReference>
<keyword evidence="2" id="KW-0547">Nucleotide-binding</keyword>
<dbReference type="InterPro" id="IPR003812">
    <property type="entry name" value="Fido"/>
</dbReference>
<dbReference type="Pfam" id="PF02661">
    <property type="entry name" value="Fic"/>
    <property type="match status" value="1"/>
</dbReference>
<evidence type="ECO:0000256" key="1">
    <source>
        <dbReference type="PIRSR" id="PIRSR640198-1"/>
    </source>
</evidence>
<dbReference type="GO" id="GO:0005524">
    <property type="term" value="F:ATP binding"/>
    <property type="evidence" value="ECO:0007669"/>
    <property type="project" value="UniProtKB-KW"/>
</dbReference>
<dbReference type="Gene3D" id="1.10.3290.10">
    <property type="entry name" value="Fido-like domain"/>
    <property type="match status" value="1"/>
</dbReference>
<accession>A0A0K1NKG3</accession>
<evidence type="ECO:0000313" key="6">
    <source>
        <dbReference type="Proteomes" id="UP000060345"/>
    </source>
</evidence>
<name>A0A0K1NKG3_9BACT</name>
<gene>
    <name evidence="5" type="ORF">ADJ77_07340</name>
</gene>
<evidence type="ECO:0000256" key="2">
    <source>
        <dbReference type="PIRSR" id="PIRSR640198-2"/>
    </source>
</evidence>
<keyword evidence="2" id="KW-0067">ATP-binding</keyword>
<dbReference type="PANTHER" id="PTHR13504">
    <property type="entry name" value="FIDO DOMAIN-CONTAINING PROTEIN DDB_G0283145"/>
    <property type="match status" value="1"/>
</dbReference>
<keyword evidence="5" id="KW-0540">Nuclease</keyword>
<keyword evidence="5" id="KW-0255">Endonuclease</keyword>
<dbReference type="STRING" id="1236517.ADJ77_07340"/>
<dbReference type="AlphaFoldDB" id="A0A0K1NKG3"/>
<protein>
    <submittedName>
        <fullName evidence="5">Restriction endonuclease subunit S</fullName>
    </submittedName>
</protein>
<dbReference type="eggNOG" id="COG3177">
    <property type="taxonomic scope" value="Bacteria"/>
</dbReference>
<sequence>MFETEIKLYEELAATYYEKIVLPMGKKEFREYSEILFSCHSCGIEGSSFSVDDTRCLFEEQLGYHPVGKSLLECQEMADHFATYEWMHNHLDHPFDVGLLKTINRLVTLRTLTYKQADAVLGEFTTVDMAAGDTVFGEHEGLVAQVPRLMASTAEMMERGELHPMVLSARFHGFFEYLHPFRDGNGRTGRLLSNFILLRHNCPELIIQKEDRQEYITALRTIRTEGTDEHLVAFFFKAATKQMEFSLEQKMHNSRKMFFF</sequence>
<evidence type="ECO:0000313" key="5">
    <source>
        <dbReference type="EMBL" id="AKU69582.1"/>
    </source>
</evidence>
<dbReference type="KEGG" id="pfus:ADJ77_07340"/>
<feature type="active site" evidence="1">
    <location>
        <position position="179"/>
    </location>
</feature>
<dbReference type="Proteomes" id="UP000060345">
    <property type="component" value="Chromosome 1"/>
</dbReference>
<dbReference type="GO" id="GO:0004519">
    <property type="term" value="F:endonuclease activity"/>
    <property type="evidence" value="ECO:0007669"/>
    <property type="project" value="UniProtKB-KW"/>
</dbReference>
<feature type="domain" description="Fido" evidence="4">
    <location>
        <begin position="95"/>
        <end position="237"/>
    </location>
</feature>
<evidence type="ECO:0000259" key="4">
    <source>
        <dbReference type="PROSITE" id="PS51459"/>
    </source>
</evidence>
<reference evidence="5 6" key="1">
    <citation type="submission" date="2015-07" db="EMBL/GenBank/DDBJ databases">
        <authorList>
            <person name="Noorani M."/>
        </authorList>
    </citation>
    <scope>NUCLEOTIDE SEQUENCE [LARGE SCALE GENOMIC DNA]</scope>
    <source>
        <strain evidence="5 6">W1435</strain>
    </source>
</reference>
<dbReference type="EMBL" id="CP012074">
    <property type="protein sequence ID" value="AKU69582.1"/>
    <property type="molecule type" value="Genomic_DNA"/>
</dbReference>
<organism evidence="5 6">
    <name type="scientific">Prevotella fusca JCM 17724</name>
    <dbReference type="NCBI Taxonomy" id="1236517"/>
    <lineage>
        <taxon>Bacteria</taxon>
        <taxon>Pseudomonadati</taxon>
        <taxon>Bacteroidota</taxon>
        <taxon>Bacteroidia</taxon>
        <taxon>Bacteroidales</taxon>
        <taxon>Prevotellaceae</taxon>
        <taxon>Prevotella</taxon>
    </lineage>
</organism>
<dbReference type="InterPro" id="IPR040198">
    <property type="entry name" value="Fido_containing"/>
</dbReference>
<proteinExistence type="predicted"/>
<dbReference type="InterPro" id="IPR036597">
    <property type="entry name" value="Fido-like_dom_sf"/>
</dbReference>
<dbReference type="SUPFAM" id="SSF140931">
    <property type="entry name" value="Fic-like"/>
    <property type="match status" value="1"/>
</dbReference>
<dbReference type="PROSITE" id="PS51459">
    <property type="entry name" value="FIDO"/>
    <property type="match status" value="1"/>
</dbReference>
<feature type="site" description="Important for autoinhibition of adenylyltransferase activity" evidence="3">
    <location>
        <position position="45"/>
    </location>
</feature>
<keyword evidence="5" id="KW-0378">Hydrolase</keyword>
<evidence type="ECO:0000256" key="3">
    <source>
        <dbReference type="PIRSR" id="PIRSR640198-3"/>
    </source>
</evidence>
<feature type="binding site" evidence="2">
    <location>
        <begin position="183"/>
        <end position="190"/>
    </location>
    <ligand>
        <name>ATP</name>
        <dbReference type="ChEBI" id="CHEBI:30616"/>
    </ligand>
</feature>